<accession>A0A4Y4DSK6</accession>
<feature type="domain" description="NAD(P)-binding" evidence="1">
    <location>
        <begin position="7"/>
        <end position="184"/>
    </location>
</feature>
<dbReference type="CDD" id="cd05269">
    <property type="entry name" value="TMR_SDR_a"/>
    <property type="match status" value="1"/>
</dbReference>
<dbReference type="InterPro" id="IPR052718">
    <property type="entry name" value="NmrA-type_oxidoreductase"/>
</dbReference>
<comment type="caution">
    <text evidence="2">The sequence shown here is derived from an EMBL/GenBank/DDBJ whole genome shotgun (WGS) entry which is preliminary data.</text>
</comment>
<keyword evidence="3" id="KW-1185">Reference proteome</keyword>
<organism evidence="2 3">
    <name type="scientific">Glutamicibacter uratoxydans</name>
    <name type="common">Arthrobacter uratoxydans</name>
    <dbReference type="NCBI Taxonomy" id="43667"/>
    <lineage>
        <taxon>Bacteria</taxon>
        <taxon>Bacillati</taxon>
        <taxon>Actinomycetota</taxon>
        <taxon>Actinomycetes</taxon>
        <taxon>Micrococcales</taxon>
        <taxon>Micrococcaceae</taxon>
        <taxon>Glutamicibacter</taxon>
    </lineage>
</organism>
<name>A0A4Y4DSK6_GLUUR</name>
<dbReference type="OrthoDB" id="5510591at2"/>
<dbReference type="Pfam" id="PF13460">
    <property type="entry name" value="NAD_binding_10"/>
    <property type="match status" value="1"/>
</dbReference>
<evidence type="ECO:0000259" key="1">
    <source>
        <dbReference type="Pfam" id="PF13460"/>
    </source>
</evidence>
<protein>
    <submittedName>
        <fullName evidence="2">NAD(P)-dependent oxidoreductase</fullName>
    </submittedName>
</protein>
<dbReference type="SUPFAM" id="SSF51735">
    <property type="entry name" value="NAD(P)-binding Rossmann-fold domains"/>
    <property type="match status" value="1"/>
</dbReference>
<gene>
    <name evidence="2" type="ORF">AUR04nite_31750</name>
</gene>
<dbReference type="Proteomes" id="UP000316612">
    <property type="component" value="Unassembled WGS sequence"/>
</dbReference>
<sequence length="287" mass="29581">MKIAIAGATGKLGNLVVDALLERGADAGQIIAIGRSEEKLAPLASKGVQTRVADYNAPATLVPALEDADKLLLISGSEVGQRIAQHENVINAAKSVNVSLIAYTSIANAATGGMKLAAEHVATEQALAASGVDYVLLRNGWYTENYTDQIMGYLNSGVILGAAGDGKISAAARSDFAEAAAAVLLAEEPQAGKIYELGSDKPFTLAQLAGAVSAAAGHDVSYKQMDPETLVDIYEQSGVPAVFADILVDTDVRISEGALEVNTGQLAQLIGHAPTSLGKVIKNALDQ</sequence>
<dbReference type="PANTHER" id="PTHR47129:SF1">
    <property type="entry name" value="NMRA-LIKE DOMAIN-CONTAINING PROTEIN"/>
    <property type="match status" value="1"/>
</dbReference>
<dbReference type="Gene3D" id="3.90.25.10">
    <property type="entry name" value="UDP-galactose 4-epimerase, domain 1"/>
    <property type="match status" value="1"/>
</dbReference>
<evidence type="ECO:0000313" key="2">
    <source>
        <dbReference type="EMBL" id="GED07643.1"/>
    </source>
</evidence>
<proteinExistence type="predicted"/>
<reference evidence="2 3" key="1">
    <citation type="submission" date="2019-06" db="EMBL/GenBank/DDBJ databases">
        <title>Whole genome shotgun sequence of Glutamicibacter uratoxydans NBRC 15515.</title>
        <authorList>
            <person name="Hosoyama A."/>
            <person name="Uohara A."/>
            <person name="Ohji S."/>
            <person name="Ichikawa N."/>
        </authorList>
    </citation>
    <scope>NUCLEOTIDE SEQUENCE [LARGE SCALE GENOMIC DNA]</scope>
    <source>
        <strain evidence="2 3">NBRC 15515</strain>
    </source>
</reference>
<dbReference type="PANTHER" id="PTHR47129">
    <property type="entry name" value="QUINONE OXIDOREDUCTASE 2"/>
    <property type="match status" value="1"/>
</dbReference>
<dbReference type="Gene3D" id="3.40.50.720">
    <property type="entry name" value="NAD(P)-binding Rossmann-like Domain"/>
    <property type="match status" value="1"/>
</dbReference>
<dbReference type="RefSeq" id="WP_141366970.1">
    <property type="nucleotide sequence ID" value="NZ_BAAAJL010000004.1"/>
</dbReference>
<dbReference type="EMBL" id="BJNY01000023">
    <property type="protein sequence ID" value="GED07643.1"/>
    <property type="molecule type" value="Genomic_DNA"/>
</dbReference>
<dbReference type="InterPro" id="IPR016040">
    <property type="entry name" value="NAD(P)-bd_dom"/>
</dbReference>
<evidence type="ECO:0000313" key="3">
    <source>
        <dbReference type="Proteomes" id="UP000316612"/>
    </source>
</evidence>
<dbReference type="AlphaFoldDB" id="A0A4Y4DSK6"/>
<dbReference type="InterPro" id="IPR036291">
    <property type="entry name" value="NAD(P)-bd_dom_sf"/>
</dbReference>